<evidence type="ECO:0008006" key="4">
    <source>
        <dbReference type="Google" id="ProtNLM"/>
    </source>
</evidence>
<keyword evidence="3" id="KW-1185">Reference proteome</keyword>
<accession>A0ABS4B213</accession>
<gene>
    <name evidence="2" type="ORF">J5Y09_24145</name>
</gene>
<sequence length="155" mass="17353">PPEPPRQPPPQPPPQPPAEQPRNADLDRADRQGARRGRTQVILAWDDRNDLDLAVVCPNGRRIDFRTRQNCGGSLDIDQNAQGGPATRNPIENVVFDQDPAPGTYRIVVDYFDRRDGPNTPYRVTIRREGQPDRVITGTAREGVREQVVGEFTVP</sequence>
<proteinExistence type="predicted"/>
<dbReference type="Proteomes" id="UP000680815">
    <property type="component" value="Unassembled WGS sequence"/>
</dbReference>
<feature type="region of interest" description="Disordered" evidence="1">
    <location>
        <begin position="1"/>
        <end position="37"/>
    </location>
</feature>
<protein>
    <recommendedName>
        <fullName evidence="4">DUF2135 domain-containing protein</fullName>
    </recommendedName>
</protein>
<dbReference type="Gene3D" id="2.60.120.380">
    <property type="match status" value="1"/>
</dbReference>
<feature type="compositionally biased region" description="Pro residues" evidence="1">
    <location>
        <begin position="1"/>
        <end position="19"/>
    </location>
</feature>
<dbReference type="EMBL" id="JAGIYZ010000057">
    <property type="protein sequence ID" value="MBP0467036.1"/>
    <property type="molecule type" value="Genomic_DNA"/>
</dbReference>
<dbReference type="RefSeq" id="WP_209354407.1">
    <property type="nucleotide sequence ID" value="NZ_JAGIYZ010000057.1"/>
</dbReference>
<feature type="non-terminal residue" evidence="2">
    <location>
        <position position="1"/>
    </location>
</feature>
<organism evidence="2 3">
    <name type="scientific">Roseomonas nitratireducens</name>
    <dbReference type="NCBI Taxonomy" id="2820810"/>
    <lineage>
        <taxon>Bacteria</taxon>
        <taxon>Pseudomonadati</taxon>
        <taxon>Pseudomonadota</taxon>
        <taxon>Alphaproteobacteria</taxon>
        <taxon>Acetobacterales</taxon>
        <taxon>Roseomonadaceae</taxon>
        <taxon>Roseomonas</taxon>
    </lineage>
</organism>
<name>A0ABS4B213_9PROT</name>
<evidence type="ECO:0000313" key="2">
    <source>
        <dbReference type="EMBL" id="MBP0467036.1"/>
    </source>
</evidence>
<comment type="caution">
    <text evidence="2">The sequence shown here is derived from an EMBL/GenBank/DDBJ whole genome shotgun (WGS) entry which is preliminary data.</text>
</comment>
<reference evidence="2 3" key="1">
    <citation type="submission" date="2021-03" db="EMBL/GenBank/DDBJ databases">
        <authorList>
            <person name="So Y."/>
        </authorList>
    </citation>
    <scope>NUCLEOTIDE SEQUENCE [LARGE SCALE GENOMIC DNA]</scope>
    <source>
        <strain evidence="2 3">PWR1</strain>
    </source>
</reference>
<evidence type="ECO:0000313" key="3">
    <source>
        <dbReference type="Proteomes" id="UP000680815"/>
    </source>
</evidence>
<evidence type="ECO:0000256" key="1">
    <source>
        <dbReference type="SAM" id="MobiDB-lite"/>
    </source>
</evidence>
<feature type="compositionally biased region" description="Basic and acidic residues" evidence="1">
    <location>
        <begin position="22"/>
        <end position="33"/>
    </location>
</feature>